<organism evidence="7 8">
    <name type="scientific">Marine Group III euryarchaeote CG-Epi2</name>
    <dbReference type="NCBI Taxonomy" id="1888996"/>
    <lineage>
        <taxon>Archaea</taxon>
        <taxon>Methanobacteriati</taxon>
        <taxon>Thermoplasmatota</taxon>
        <taxon>Thermoplasmata</taxon>
        <taxon>Candidatus Thermoprofundales</taxon>
    </lineage>
</organism>
<dbReference type="HAMAP" id="MF_00374">
    <property type="entry name" value="Ribosomal_uL29"/>
    <property type="match status" value="1"/>
</dbReference>
<comment type="similarity">
    <text evidence="1 5">Belongs to the universal ribosomal protein uL29 family.</text>
</comment>
<dbReference type="Gene3D" id="1.10.287.310">
    <property type="match status" value="1"/>
</dbReference>
<keyword evidence="3 5" id="KW-0687">Ribonucleoprotein</keyword>
<dbReference type="EMBL" id="MIYZ01000014">
    <property type="protein sequence ID" value="OIR22429.1"/>
    <property type="molecule type" value="Genomic_DNA"/>
</dbReference>
<reference evidence="7 8" key="1">
    <citation type="submission" date="2016-08" db="EMBL/GenBank/DDBJ databases">
        <title>New Insights into Marine Group III Euryarchaeota, from dark to light.</title>
        <authorList>
            <person name="Haro-Moreno J.M."/>
            <person name="Rodriguez-Valera F."/>
            <person name="Lopez-Garcia P."/>
            <person name="Moreira D."/>
            <person name="Martin-Cuadrado A.B."/>
        </authorList>
    </citation>
    <scope>NUCLEOTIDE SEQUENCE [LARGE SCALE GENOMIC DNA]</scope>
    <source>
        <strain evidence="7">CG-Epi2</strain>
    </source>
</reference>
<keyword evidence="2 5" id="KW-0689">Ribosomal protein</keyword>
<dbReference type="InterPro" id="IPR036049">
    <property type="entry name" value="Ribosomal_uL29_sf"/>
</dbReference>
<protein>
    <recommendedName>
        <fullName evidence="4 5">Large ribosomal subunit protein uL29</fullName>
    </recommendedName>
</protein>
<evidence type="ECO:0000256" key="6">
    <source>
        <dbReference type="SAM" id="MobiDB-lite"/>
    </source>
</evidence>
<dbReference type="InterPro" id="IPR001854">
    <property type="entry name" value="Ribosomal_uL29"/>
</dbReference>
<feature type="region of interest" description="Disordered" evidence="6">
    <location>
        <begin position="28"/>
        <end position="48"/>
    </location>
</feature>
<evidence type="ECO:0000313" key="7">
    <source>
        <dbReference type="EMBL" id="OIR22429.1"/>
    </source>
</evidence>
<dbReference type="FunFam" id="1.10.287.310:FF:000001">
    <property type="entry name" value="50S ribosomal protein L29"/>
    <property type="match status" value="1"/>
</dbReference>
<evidence type="ECO:0000256" key="2">
    <source>
        <dbReference type="ARBA" id="ARBA00022980"/>
    </source>
</evidence>
<dbReference type="InterPro" id="IPR018254">
    <property type="entry name" value="Ribosomal_uL29_CS"/>
</dbReference>
<evidence type="ECO:0000313" key="8">
    <source>
        <dbReference type="Proteomes" id="UP000183615"/>
    </source>
</evidence>
<sequence>MSLKKPDELREMQPEERDVRLKELRSELMNERGVASMGGQPTSPGRMRALKKQIARLTTIMREIELESEI</sequence>
<dbReference type="GO" id="GO:1990904">
    <property type="term" value="C:ribonucleoprotein complex"/>
    <property type="evidence" value="ECO:0007669"/>
    <property type="project" value="UniProtKB-KW"/>
</dbReference>
<dbReference type="GO" id="GO:0005840">
    <property type="term" value="C:ribosome"/>
    <property type="evidence" value="ECO:0007669"/>
    <property type="project" value="UniProtKB-KW"/>
</dbReference>
<gene>
    <name evidence="5" type="primary">rpl29</name>
    <name evidence="7" type="ORF">BET99_04395</name>
</gene>
<dbReference type="NCBIfam" id="TIGR00012">
    <property type="entry name" value="L29"/>
    <property type="match status" value="1"/>
</dbReference>
<evidence type="ECO:0000256" key="3">
    <source>
        <dbReference type="ARBA" id="ARBA00023274"/>
    </source>
</evidence>
<dbReference type="Proteomes" id="UP000183615">
    <property type="component" value="Unassembled WGS sequence"/>
</dbReference>
<dbReference type="AlphaFoldDB" id="A0A1J5U0Z5"/>
<evidence type="ECO:0000256" key="1">
    <source>
        <dbReference type="ARBA" id="ARBA00009254"/>
    </source>
</evidence>
<evidence type="ECO:0000256" key="4">
    <source>
        <dbReference type="ARBA" id="ARBA00035204"/>
    </source>
</evidence>
<accession>A0A1J5U0Z5</accession>
<dbReference type="PROSITE" id="PS00579">
    <property type="entry name" value="RIBOSOMAL_L29"/>
    <property type="match status" value="1"/>
</dbReference>
<dbReference type="SUPFAM" id="SSF46561">
    <property type="entry name" value="Ribosomal protein L29 (L29p)"/>
    <property type="match status" value="1"/>
</dbReference>
<dbReference type="GO" id="GO:0003735">
    <property type="term" value="F:structural constituent of ribosome"/>
    <property type="evidence" value="ECO:0007669"/>
    <property type="project" value="InterPro"/>
</dbReference>
<name>A0A1J5U0Z5_9ARCH</name>
<proteinExistence type="inferred from homology"/>
<comment type="caution">
    <text evidence="7">The sequence shown here is derived from an EMBL/GenBank/DDBJ whole genome shotgun (WGS) entry which is preliminary data.</text>
</comment>
<dbReference type="Pfam" id="PF00831">
    <property type="entry name" value="Ribosomal_L29"/>
    <property type="match status" value="1"/>
</dbReference>
<dbReference type="GO" id="GO:0006412">
    <property type="term" value="P:translation"/>
    <property type="evidence" value="ECO:0007669"/>
    <property type="project" value="UniProtKB-UniRule"/>
</dbReference>
<evidence type="ECO:0000256" key="5">
    <source>
        <dbReference type="HAMAP-Rule" id="MF_00374"/>
    </source>
</evidence>